<evidence type="ECO:0000256" key="1">
    <source>
        <dbReference type="SAM" id="MobiDB-lite"/>
    </source>
</evidence>
<feature type="region of interest" description="Disordered" evidence="1">
    <location>
        <begin position="74"/>
        <end position="118"/>
    </location>
</feature>
<evidence type="ECO:0000313" key="3">
    <source>
        <dbReference type="Proteomes" id="UP001341840"/>
    </source>
</evidence>
<reference evidence="2 3" key="1">
    <citation type="journal article" date="2023" name="Plants (Basel)">
        <title>Bridging the Gap: Combining Genomics and Transcriptomics Approaches to Understand Stylosanthes scabra, an Orphan Legume from the Brazilian Caatinga.</title>
        <authorList>
            <person name="Ferreira-Neto J.R.C."/>
            <person name="da Silva M.D."/>
            <person name="Binneck E."/>
            <person name="de Melo N.F."/>
            <person name="da Silva R.H."/>
            <person name="de Melo A.L.T.M."/>
            <person name="Pandolfi V."/>
            <person name="Bustamante F.O."/>
            <person name="Brasileiro-Vidal A.C."/>
            <person name="Benko-Iseppon A.M."/>
        </authorList>
    </citation>
    <scope>NUCLEOTIDE SEQUENCE [LARGE SCALE GENOMIC DNA]</scope>
    <source>
        <tissue evidence="2">Leaves</tissue>
    </source>
</reference>
<feature type="compositionally biased region" description="Low complexity" evidence="1">
    <location>
        <begin position="81"/>
        <end position="93"/>
    </location>
</feature>
<evidence type="ECO:0000313" key="2">
    <source>
        <dbReference type="EMBL" id="MED6152085.1"/>
    </source>
</evidence>
<protein>
    <submittedName>
        <fullName evidence="2">Uncharacterized protein</fullName>
    </submittedName>
</protein>
<keyword evidence="3" id="KW-1185">Reference proteome</keyword>
<name>A0ABU6TT96_9FABA</name>
<organism evidence="2 3">
    <name type="scientific">Stylosanthes scabra</name>
    <dbReference type="NCBI Taxonomy" id="79078"/>
    <lineage>
        <taxon>Eukaryota</taxon>
        <taxon>Viridiplantae</taxon>
        <taxon>Streptophyta</taxon>
        <taxon>Embryophyta</taxon>
        <taxon>Tracheophyta</taxon>
        <taxon>Spermatophyta</taxon>
        <taxon>Magnoliopsida</taxon>
        <taxon>eudicotyledons</taxon>
        <taxon>Gunneridae</taxon>
        <taxon>Pentapetalae</taxon>
        <taxon>rosids</taxon>
        <taxon>fabids</taxon>
        <taxon>Fabales</taxon>
        <taxon>Fabaceae</taxon>
        <taxon>Papilionoideae</taxon>
        <taxon>50 kb inversion clade</taxon>
        <taxon>dalbergioids sensu lato</taxon>
        <taxon>Dalbergieae</taxon>
        <taxon>Pterocarpus clade</taxon>
        <taxon>Stylosanthes</taxon>
    </lineage>
</organism>
<accession>A0ABU6TT96</accession>
<sequence length="118" mass="13632">MDRAFLIHSIMDGLDVKAEKLISDNILAAAERKEDRSRLPFPSIIFCLLYANGIKQIRGNKLVPVERPITIESMERNTNIQPQQEGYQQVPQQQAPPPPEFQQEQVQHVQPLPQEFNW</sequence>
<gene>
    <name evidence="2" type="ORF">PIB30_088600</name>
</gene>
<dbReference type="Proteomes" id="UP001341840">
    <property type="component" value="Unassembled WGS sequence"/>
</dbReference>
<proteinExistence type="predicted"/>
<comment type="caution">
    <text evidence="2">The sequence shown here is derived from an EMBL/GenBank/DDBJ whole genome shotgun (WGS) entry which is preliminary data.</text>
</comment>
<dbReference type="EMBL" id="JASCZI010092236">
    <property type="protein sequence ID" value="MED6152085.1"/>
    <property type="molecule type" value="Genomic_DNA"/>
</dbReference>
<feature type="compositionally biased region" description="Low complexity" evidence="1">
    <location>
        <begin position="101"/>
        <end position="118"/>
    </location>
</feature>